<feature type="transmembrane region" description="Helical" evidence="10">
    <location>
        <begin position="156"/>
        <end position="175"/>
    </location>
</feature>
<name>A0A2G3AL76_CAPAN</name>
<dbReference type="Pfam" id="PF00083">
    <property type="entry name" value="Sugar_tr"/>
    <property type="match status" value="1"/>
</dbReference>
<dbReference type="GO" id="GO:0055085">
    <property type="term" value="P:transmembrane transport"/>
    <property type="evidence" value="ECO:0000318"/>
    <property type="project" value="GO_Central"/>
</dbReference>
<feature type="transmembrane region" description="Helical" evidence="10">
    <location>
        <begin position="213"/>
        <end position="232"/>
    </location>
</feature>
<dbReference type="OMA" id="GQAVCMA"/>
<dbReference type="PANTHER" id="PTHR48021:SF37">
    <property type="entry name" value="SUGAR TRANSPORTER ERD6-LIKE 16"/>
    <property type="match status" value="1"/>
</dbReference>
<evidence type="ECO:0000256" key="2">
    <source>
        <dbReference type="ARBA" id="ARBA00010992"/>
    </source>
</evidence>
<reference evidence="12 13" key="2">
    <citation type="journal article" date="2017" name="Genome Biol.">
        <title>New reference genome sequences of hot pepper reveal the massive evolution of plant disease-resistance genes by retroduplication.</title>
        <authorList>
            <person name="Kim S."/>
            <person name="Park J."/>
            <person name="Yeom S.I."/>
            <person name="Kim Y.M."/>
            <person name="Seo E."/>
            <person name="Kim K.T."/>
            <person name="Kim M.S."/>
            <person name="Lee J.M."/>
            <person name="Cheong K."/>
            <person name="Shin H.S."/>
            <person name="Kim S.B."/>
            <person name="Han K."/>
            <person name="Lee J."/>
            <person name="Park M."/>
            <person name="Lee H.A."/>
            <person name="Lee H.Y."/>
            <person name="Lee Y."/>
            <person name="Oh S."/>
            <person name="Lee J.H."/>
            <person name="Choi E."/>
            <person name="Choi E."/>
            <person name="Lee S.E."/>
            <person name="Jeon J."/>
            <person name="Kim H."/>
            <person name="Choi G."/>
            <person name="Song H."/>
            <person name="Lee J."/>
            <person name="Lee S.C."/>
            <person name="Kwon J.K."/>
            <person name="Lee H.Y."/>
            <person name="Koo N."/>
            <person name="Hong Y."/>
            <person name="Kim R.W."/>
            <person name="Kang W.H."/>
            <person name="Huh J.H."/>
            <person name="Kang B.C."/>
            <person name="Yang T.J."/>
            <person name="Lee Y.H."/>
            <person name="Bennetzen J.L."/>
            <person name="Choi D."/>
        </authorList>
    </citation>
    <scope>NUCLEOTIDE SEQUENCE [LARGE SCALE GENOMIC DNA]</scope>
    <source>
        <strain evidence="13">cv. CM334</strain>
    </source>
</reference>
<dbReference type="InterPro" id="IPR036259">
    <property type="entry name" value="MFS_trans_sf"/>
</dbReference>
<feature type="transmembrane region" description="Helical" evidence="10">
    <location>
        <begin position="382"/>
        <end position="404"/>
    </location>
</feature>
<dbReference type="GO" id="GO:0016020">
    <property type="term" value="C:membrane"/>
    <property type="evidence" value="ECO:0000318"/>
    <property type="project" value="GO_Central"/>
</dbReference>
<evidence type="ECO:0000256" key="10">
    <source>
        <dbReference type="SAM" id="Phobius"/>
    </source>
</evidence>
<keyword evidence="6 10" id="KW-1133">Transmembrane helix</keyword>
<keyword evidence="3 9" id="KW-0813">Transport</keyword>
<feature type="transmembrane region" description="Helical" evidence="10">
    <location>
        <begin position="357"/>
        <end position="375"/>
    </location>
</feature>
<organism evidence="12 13">
    <name type="scientific">Capsicum annuum</name>
    <name type="common">Capsicum pepper</name>
    <dbReference type="NCBI Taxonomy" id="4072"/>
    <lineage>
        <taxon>Eukaryota</taxon>
        <taxon>Viridiplantae</taxon>
        <taxon>Streptophyta</taxon>
        <taxon>Embryophyta</taxon>
        <taxon>Tracheophyta</taxon>
        <taxon>Spermatophyta</taxon>
        <taxon>Magnoliopsida</taxon>
        <taxon>eudicotyledons</taxon>
        <taxon>Gunneridae</taxon>
        <taxon>Pentapetalae</taxon>
        <taxon>asterids</taxon>
        <taxon>lamiids</taxon>
        <taxon>Solanales</taxon>
        <taxon>Solanaceae</taxon>
        <taxon>Solanoideae</taxon>
        <taxon>Capsiceae</taxon>
        <taxon>Capsicum</taxon>
    </lineage>
</organism>
<dbReference type="PROSITE" id="PS00217">
    <property type="entry name" value="SUGAR_TRANSPORT_2"/>
    <property type="match status" value="1"/>
</dbReference>
<reference evidence="12 13" key="1">
    <citation type="journal article" date="2014" name="Nat. Genet.">
        <title>Genome sequence of the hot pepper provides insights into the evolution of pungency in Capsicum species.</title>
        <authorList>
            <person name="Kim S."/>
            <person name="Park M."/>
            <person name="Yeom S.I."/>
            <person name="Kim Y.M."/>
            <person name="Lee J.M."/>
            <person name="Lee H.A."/>
            <person name="Seo E."/>
            <person name="Choi J."/>
            <person name="Cheong K."/>
            <person name="Kim K.T."/>
            <person name="Jung K."/>
            <person name="Lee G.W."/>
            <person name="Oh S.K."/>
            <person name="Bae C."/>
            <person name="Kim S.B."/>
            <person name="Lee H.Y."/>
            <person name="Kim S.Y."/>
            <person name="Kim M.S."/>
            <person name="Kang B.C."/>
            <person name="Jo Y.D."/>
            <person name="Yang H.B."/>
            <person name="Jeong H.J."/>
            <person name="Kang W.H."/>
            <person name="Kwon J.K."/>
            <person name="Shin C."/>
            <person name="Lim J.Y."/>
            <person name="Park J.H."/>
            <person name="Huh J.H."/>
            <person name="Kim J.S."/>
            <person name="Kim B.D."/>
            <person name="Cohen O."/>
            <person name="Paran I."/>
            <person name="Suh M.C."/>
            <person name="Lee S.B."/>
            <person name="Kim Y.K."/>
            <person name="Shin Y."/>
            <person name="Noh S.J."/>
            <person name="Park J."/>
            <person name="Seo Y.S."/>
            <person name="Kwon S.Y."/>
            <person name="Kim H.A."/>
            <person name="Park J.M."/>
            <person name="Kim H.J."/>
            <person name="Choi S.B."/>
            <person name="Bosland P.W."/>
            <person name="Reeves G."/>
            <person name="Jo S.H."/>
            <person name="Lee B.W."/>
            <person name="Cho H.T."/>
            <person name="Choi H.S."/>
            <person name="Lee M.S."/>
            <person name="Yu Y."/>
            <person name="Do Choi Y."/>
            <person name="Park B.S."/>
            <person name="van Deynze A."/>
            <person name="Ashrafi H."/>
            <person name="Hill T."/>
            <person name="Kim W.T."/>
            <person name="Pai H.S."/>
            <person name="Ahn H.K."/>
            <person name="Yeam I."/>
            <person name="Giovannoni J.J."/>
            <person name="Rose J.K."/>
            <person name="Sorensen I."/>
            <person name="Lee S.J."/>
            <person name="Kim R.W."/>
            <person name="Choi I.Y."/>
            <person name="Choi B.S."/>
            <person name="Lim J.S."/>
            <person name="Lee Y.H."/>
            <person name="Choi D."/>
        </authorList>
    </citation>
    <scope>NUCLEOTIDE SEQUENCE [LARGE SCALE GENOMIC DNA]</scope>
    <source>
        <strain evidence="13">cv. CM334</strain>
    </source>
</reference>
<comment type="caution">
    <text evidence="12">The sequence shown here is derived from an EMBL/GenBank/DDBJ whole genome shotgun (WGS) entry which is preliminary data.</text>
</comment>
<evidence type="ECO:0000313" key="13">
    <source>
        <dbReference type="Proteomes" id="UP000222542"/>
    </source>
</evidence>
<feature type="transmembrane region" description="Helical" evidence="10">
    <location>
        <begin position="452"/>
        <end position="478"/>
    </location>
</feature>
<feature type="transmembrane region" description="Helical" evidence="10">
    <location>
        <begin position="82"/>
        <end position="104"/>
    </location>
</feature>
<sequence>MHINTTQNHFSLNTKSPSCVLEKRKKQKNPFCLISLIFARMAIGECKDIENGLEKPFLENDKIIDCEDEEAISYKEDGSIGMVLLSTCVAVCGSFEFGSCVGYSAPTQSEIRNDLNLTLAEYSMFGSIITIGAMIGAITSGRIADFIGRKGAMRMSAVFCITGWLAVYFSMGTLVLDMGRFLTGFGIGIFSYVVPVFIAEIAPKNLRGGLTTINQLMIVCGSSVAYLLGTVITWRNLALTGILPCTFLLVGLFFIPESPRWLAKVGLEKEFEVALRKLRGKNADVSCEAAEIQAYVDTLQSLPKTRILDLFGSKYIRSVIIGVGLMVFQQFIGINGVGFYASQTFESAGLSDSNIGTIAYAVVQVPITIVGAFLMDRSGRRPLLMVSATGTFVGCFLTGASFYLKGNGILLEWIPILAVSGVLLYISAFSIGMGAVPWVIMSEIFPIHVKSAAGSLVVLVNWLGAWAVSYTFSFLMAWTATGTFMLYAGFSVLTVLFVAKVVPETKGKTLEEIQAIINS</sequence>
<gene>
    <name evidence="12" type="ORF">T459_02878</name>
</gene>
<dbReference type="InterPro" id="IPR044775">
    <property type="entry name" value="MFS_ERD6/Tret1-like"/>
</dbReference>
<dbReference type="GO" id="GO:0051119">
    <property type="term" value="F:sugar transmembrane transporter activity"/>
    <property type="evidence" value="ECO:0007669"/>
    <property type="project" value="InterPro"/>
</dbReference>
<comment type="similarity">
    <text evidence="2 9">Belongs to the major facilitator superfamily. Sugar transporter (TC 2.A.1.1) family.</text>
</comment>
<dbReference type="NCBIfam" id="TIGR00879">
    <property type="entry name" value="SP"/>
    <property type="match status" value="1"/>
</dbReference>
<keyword evidence="13" id="KW-1185">Reference proteome</keyword>
<dbReference type="InterPro" id="IPR005829">
    <property type="entry name" value="Sugar_transporter_CS"/>
</dbReference>
<dbReference type="PROSITE" id="PS50850">
    <property type="entry name" value="MFS"/>
    <property type="match status" value="1"/>
</dbReference>
<feature type="transmembrane region" description="Helical" evidence="10">
    <location>
        <begin position="181"/>
        <end position="201"/>
    </location>
</feature>
<evidence type="ECO:0000256" key="1">
    <source>
        <dbReference type="ARBA" id="ARBA00004141"/>
    </source>
</evidence>
<keyword evidence="4" id="KW-0762">Sugar transport</keyword>
<evidence type="ECO:0000256" key="8">
    <source>
        <dbReference type="ARBA" id="ARBA00044504"/>
    </source>
</evidence>
<dbReference type="InterPro" id="IPR020846">
    <property type="entry name" value="MFS_dom"/>
</dbReference>
<accession>A0A2G3AL76</accession>
<dbReference type="InterPro" id="IPR005828">
    <property type="entry name" value="MFS_sugar_transport-like"/>
</dbReference>
<dbReference type="STRING" id="4072.A0A2G3AL76"/>
<feature type="transmembrane region" description="Helical" evidence="10">
    <location>
        <begin position="416"/>
        <end position="440"/>
    </location>
</feature>
<keyword evidence="5 10" id="KW-0812">Transmembrane</keyword>
<dbReference type="InterPro" id="IPR003663">
    <property type="entry name" value="Sugar/inositol_transpt"/>
</dbReference>
<dbReference type="GO" id="GO:0022857">
    <property type="term" value="F:transmembrane transporter activity"/>
    <property type="evidence" value="ECO:0000318"/>
    <property type="project" value="GO_Central"/>
</dbReference>
<protein>
    <submittedName>
        <fullName evidence="12">Sugar transporter ERD6-like 16</fullName>
    </submittedName>
</protein>
<dbReference type="Gramene" id="PHT94996">
    <property type="protein sequence ID" value="PHT94996"/>
    <property type="gene ID" value="T459_02878"/>
</dbReference>
<evidence type="ECO:0000256" key="9">
    <source>
        <dbReference type="RuleBase" id="RU003346"/>
    </source>
</evidence>
<dbReference type="CDD" id="cd17358">
    <property type="entry name" value="MFS_GLUT6_8_Class3_like"/>
    <property type="match status" value="1"/>
</dbReference>
<evidence type="ECO:0000256" key="5">
    <source>
        <dbReference type="ARBA" id="ARBA00022692"/>
    </source>
</evidence>
<dbReference type="EMBL" id="AYRZ02000001">
    <property type="protein sequence ID" value="PHT94996.1"/>
    <property type="molecule type" value="Genomic_DNA"/>
</dbReference>
<comment type="similarity">
    <text evidence="8">Belongs to the major facilitator superfamily. Phosphate:H(+) symporter (TC 2.A.1.9) family.</text>
</comment>
<dbReference type="FunFam" id="1.20.1250.20:FF:000043">
    <property type="entry name" value="sugar transporter ERD6-like 6"/>
    <property type="match status" value="1"/>
</dbReference>
<feature type="transmembrane region" description="Helical" evidence="10">
    <location>
        <begin position="484"/>
        <end position="502"/>
    </location>
</feature>
<evidence type="ECO:0000313" key="12">
    <source>
        <dbReference type="EMBL" id="PHT94996.1"/>
    </source>
</evidence>
<evidence type="ECO:0000256" key="7">
    <source>
        <dbReference type="ARBA" id="ARBA00023136"/>
    </source>
</evidence>
<dbReference type="PROSITE" id="PS00216">
    <property type="entry name" value="SUGAR_TRANSPORT_1"/>
    <property type="match status" value="1"/>
</dbReference>
<evidence type="ECO:0000256" key="6">
    <source>
        <dbReference type="ARBA" id="ARBA00022989"/>
    </source>
</evidence>
<feature type="transmembrane region" description="Helical" evidence="10">
    <location>
        <begin position="124"/>
        <end position="144"/>
    </location>
</feature>
<evidence type="ECO:0000256" key="3">
    <source>
        <dbReference type="ARBA" id="ARBA00022448"/>
    </source>
</evidence>
<dbReference type="InterPro" id="IPR050549">
    <property type="entry name" value="MFS_Trehalose_Transporter"/>
</dbReference>
<proteinExistence type="inferred from homology"/>
<feature type="domain" description="Major facilitator superfamily (MFS) profile" evidence="11">
    <location>
        <begin position="86"/>
        <end position="506"/>
    </location>
</feature>
<dbReference type="Gene3D" id="1.20.1250.20">
    <property type="entry name" value="MFS general substrate transporter like domains"/>
    <property type="match status" value="1"/>
</dbReference>
<feature type="transmembrane region" description="Helical" evidence="10">
    <location>
        <begin position="315"/>
        <end position="337"/>
    </location>
</feature>
<keyword evidence="7 10" id="KW-0472">Membrane</keyword>
<dbReference type="PRINTS" id="PR00171">
    <property type="entry name" value="SUGRTRNSPORT"/>
</dbReference>
<evidence type="ECO:0000259" key="11">
    <source>
        <dbReference type="PROSITE" id="PS50850"/>
    </source>
</evidence>
<dbReference type="Proteomes" id="UP000222542">
    <property type="component" value="Unassembled WGS sequence"/>
</dbReference>
<dbReference type="SUPFAM" id="SSF103473">
    <property type="entry name" value="MFS general substrate transporter"/>
    <property type="match status" value="1"/>
</dbReference>
<evidence type="ECO:0000256" key="4">
    <source>
        <dbReference type="ARBA" id="ARBA00022597"/>
    </source>
</evidence>
<dbReference type="AlphaFoldDB" id="A0A2G3AL76"/>
<comment type="subcellular location">
    <subcellularLocation>
        <location evidence="1">Membrane</location>
        <topology evidence="1">Multi-pass membrane protein</topology>
    </subcellularLocation>
</comment>
<dbReference type="PANTHER" id="PTHR48021">
    <property type="match status" value="1"/>
</dbReference>
<feature type="transmembrane region" description="Helical" evidence="10">
    <location>
        <begin position="238"/>
        <end position="255"/>
    </location>
</feature>